<dbReference type="InterPro" id="IPR043502">
    <property type="entry name" value="DNA/RNA_pol_sf"/>
</dbReference>
<dbReference type="PANTHER" id="PTHR33332">
    <property type="entry name" value="REVERSE TRANSCRIPTASE DOMAIN-CONTAINING PROTEIN"/>
    <property type="match status" value="1"/>
</dbReference>
<evidence type="ECO:0000313" key="3">
    <source>
        <dbReference type="Proteomes" id="UP001208570"/>
    </source>
</evidence>
<gene>
    <name evidence="2" type="ORF">LSH36_396g02009</name>
</gene>
<dbReference type="EMBL" id="JAODUP010000396">
    <property type="protein sequence ID" value="KAK2150662.1"/>
    <property type="molecule type" value="Genomic_DNA"/>
</dbReference>
<feature type="domain" description="Reverse transcriptase" evidence="1">
    <location>
        <begin position="2"/>
        <end position="153"/>
    </location>
</feature>
<organism evidence="2 3">
    <name type="scientific">Paralvinella palmiformis</name>
    <dbReference type="NCBI Taxonomy" id="53620"/>
    <lineage>
        <taxon>Eukaryota</taxon>
        <taxon>Metazoa</taxon>
        <taxon>Spiralia</taxon>
        <taxon>Lophotrochozoa</taxon>
        <taxon>Annelida</taxon>
        <taxon>Polychaeta</taxon>
        <taxon>Sedentaria</taxon>
        <taxon>Canalipalpata</taxon>
        <taxon>Terebellida</taxon>
        <taxon>Terebelliformia</taxon>
        <taxon>Alvinellidae</taxon>
        <taxon>Paralvinella</taxon>
    </lineage>
</organism>
<dbReference type="Pfam" id="PF00078">
    <property type="entry name" value="RVT_1"/>
    <property type="match status" value="1"/>
</dbReference>
<proteinExistence type="predicted"/>
<keyword evidence="3" id="KW-1185">Reference proteome</keyword>
<evidence type="ECO:0000313" key="2">
    <source>
        <dbReference type="EMBL" id="KAK2150662.1"/>
    </source>
</evidence>
<reference evidence="2" key="1">
    <citation type="journal article" date="2023" name="Mol. Biol. Evol.">
        <title>Third-Generation Sequencing Reveals the Adaptive Role of the Epigenome in Three Deep-Sea Polychaetes.</title>
        <authorList>
            <person name="Perez M."/>
            <person name="Aroh O."/>
            <person name="Sun Y."/>
            <person name="Lan Y."/>
            <person name="Juniper S.K."/>
            <person name="Young C.R."/>
            <person name="Angers B."/>
            <person name="Qian P.Y."/>
        </authorList>
    </citation>
    <scope>NUCLEOTIDE SEQUENCE</scope>
    <source>
        <strain evidence="2">P08H-3</strain>
    </source>
</reference>
<evidence type="ECO:0000259" key="1">
    <source>
        <dbReference type="Pfam" id="PF00078"/>
    </source>
</evidence>
<protein>
    <recommendedName>
        <fullName evidence="1">Reverse transcriptase domain-containing protein</fullName>
    </recommendedName>
</protein>
<sequence length="247" mass="28514">MKNYRPIYNLPFISKLIEKVVARCIEEHLEHNELNDSYQSAYRRDYSTEIAILKVHSDTAEAFDEGSMTALIILDLSAAFDVIDHPILLKRLEFFFGLKEKYYYRLCPNVEVAPILPVWYTPEVLQKTQYQLFNEERFIDNVTVFNDTIHKNNLTQLNSSSRRTPAKVSNLQNDVQLSSKMYISCPARDSDMDAWPPSLTSNSIMHQTNKSDLMEWLESLLSLPEDVLAGILALYGTYAARCSSDRR</sequence>
<dbReference type="SUPFAM" id="SSF56672">
    <property type="entry name" value="DNA/RNA polymerases"/>
    <property type="match status" value="1"/>
</dbReference>
<dbReference type="AlphaFoldDB" id="A0AAD9JDB1"/>
<comment type="caution">
    <text evidence="2">The sequence shown here is derived from an EMBL/GenBank/DDBJ whole genome shotgun (WGS) entry which is preliminary data.</text>
</comment>
<dbReference type="InterPro" id="IPR000477">
    <property type="entry name" value="RT_dom"/>
</dbReference>
<dbReference type="Proteomes" id="UP001208570">
    <property type="component" value="Unassembled WGS sequence"/>
</dbReference>
<accession>A0AAD9JDB1</accession>
<name>A0AAD9JDB1_9ANNE</name>